<name>A0A4R5FUA9_9ACTN</name>
<dbReference type="Proteomes" id="UP000295136">
    <property type="component" value="Unassembled WGS sequence"/>
</dbReference>
<dbReference type="EMBL" id="SMLD01000013">
    <property type="protein sequence ID" value="TDE57606.1"/>
    <property type="molecule type" value="Genomic_DNA"/>
</dbReference>
<comment type="caution">
    <text evidence="2">The sequence shown here is derived from an EMBL/GenBank/DDBJ whole genome shotgun (WGS) entry which is preliminary data.</text>
</comment>
<dbReference type="AlphaFoldDB" id="A0A4R5FUA9"/>
<evidence type="ECO:0000256" key="1">
    <source>
        <dbReference type="SAM" id="Phobius"/>
    </source>
</evidence>
<keyword evidence="1" id="KW-0472">Membrane</keyword>
<evidence type="ECO:0000313" key="3">
    <source>
        <dbReference type="Proteomes" id="UP000295136"/>
    </source>
</evidence>
<gene>
    <name evidence="2" type="ORF">E1295_07820</name>
</gene>
<keyword evidence="1" id="KW-1133">Transmembrane helix</keyword>
<protein>
    <submittedName>
        <fullName evidence="2">Uncharacterized protein</fullName>
    </submittedName>
</protein>
<organism evidence="2 3">
    <name type="scientific">Nonomuraea mesophila</name>
    <dbReference type="NCBI Taxonomy" id="2530382"/>
    <lineage>
        <taxon>Bacteria</taxon>
        <taxon>Bacillati</taxon>
        <taxon>Actinomycetota</taxon>
        <taxon>Actinomycetes</taxon>
        <taxon>Streptosporangiales</taxon>
        <taxon>Streptosporangiaceae</taxon>
        <taxon>Nonomuraea</taxon>
    </lineage>
</organism>
<feature type="transmembrane region" description="Helical" evidence="1">
    <location>
        <begin position="46"/>
        <end position="69"/>
    </location>
</feature>
<evidence type="ECO:0000313" key="2">
    <source>
        <dbReference type="EMBL" id="TDE57606.1"/>
    </source>
</evidence>
<dbReference type="RefSeq" id="WP_132628998.1">
    <property type="nucleotide sequence ID" value="NZ_SMLD01000013.1"/>
</dbReference>
<feature type="transmembrane region" description="Helical" evidence="1">
    <location>
        <begin position="20"/>
        <end position="41"/>
    </location>
</feature>
<proteinExistence type="predicted"/>
<keyword evidence="1" id="KW-0812">Transmembrane</keyword>
<reference evidence="2 3" key="1">
    <citation type="submission" date="2019-03" db="EMBL/GenBank/DDBJ databases">
        <title>Draft genome sequences of novel Actinobacteria.</title>
        <authorList>
            <person name="Sahin N."/>
            <person name="Ay H."/>
            <person name="Saygin H."/>
        </authorList>
    </citation>
    <scope>NUCLEOTIDE SEQUENCE [LARGE SCALE GENOMIC DNA]</scope>
    <source>
        <strain evidence="2 3">6K102</strain>
    </source>
</reference>
<keyword evidence="3" id="KW-1185">Reference proteome</keyword>
<sequence length="74" mass="7778">MTTLALHLSVATPMTSDTRSISLLVLATMITLTLAVIRGLIRRTHLVMVVSGTSALLVVLAVLGLAYLITFGAI</sequence>
<accession>A0A4R5FUA9</accession>